<dbReference type="InterPro" id="IPR009057">
    <property type="entry name" value="Homeodomain-like_sf"/>
</dbReference>
<proteinExistence type="predicted"/>
<dbReference type="SUPFAM" id="SSF46689">
    <property type="entry name" value="Homeodomain-like"/>
    <property type="match status" value="1"/>
</dbReference>
<evidence type="ECO:0008006" key="3">
    <source>
        <dbReference type="Google" id="ProtNLM"/>
    </source>
</evidence>
<dbReference type="Proteomes" id="UP001597058">
    <property type="component" value="Unassembled WGS sequence"/>
</dbReference>
<protein>
    <recommendedName>
        <fullName evidence="3">Homeodomain-like domain-containing protein</fullName>
    </recommendedName>
</protein>
<evidence type="ECO:0000313" key="1">
    <source>
        <dbReference type="EMBL" id="MFD1313658.1"/>
    </source>
</evidence>
<organism evidence="1 2">
    <name type="scientific">Streptomyces kaempferi</name>
    <dbReference type="NCBI Taxonomy" id="333725"/>
    <lineage>
        <taxon>Bacteria</taxon>
        <taxon>Bacillati</taxon>
        <taxon>Actinomycetota</taxon>
        <taxon>Actinomycetes</taxon>
        <taxon>Kitasatosporales</taxon>
        <taxon>Streptomycetaceae</taxon>
        <taxon>Streptomyces</taxon>
    </lineage>
</organism>
<feature type="non-terminal residue" evidence="1">
    <location>
        <position position="98"/>
    </location>
</feature>
<sequence>MHDLLPEALDELGLILYPIASEAGREAAARELARRMMAGELKPWELTFQDVAARLGSTPHAVGRWRARFVRYRIAGLGDMPRPGGPRTVTDEQVAALV</sequence>
<reference evidence="2" key="1">
    <citation type="journal article" date="2019" name="Int. J. Syst. Evol. Microbiol.">
        <title>The Global Catalogue of Microorganisms (GCM) 10K type strain sequencing project: providing services to taxonomists for standard genome sequencing and annotation.</title>
        <authorList>
            <consortium name="The Broad Institute Genomics Platform"/>
            <consortium name="The Broad Institute Genome Sequencing Center for Infectious Disease"/>
            <person name="Wu L."/>
            <person name="Ma J."/>
        </authorList>
    </citation>
    <scope>NUCLEOTIDE SEQUENCE [LARGE SCALE GENOMIC DNA]</scope>
    <source>
        <strain evidence="2">CGMCC 4.7020</strain>
    </source>
</reference>
<name>A0ABW3XVU5_9ACTN</name>
<evidence type="ECO:0000313" key="2">
    <source>
        <dbReference type="Proteomes" id="UP001597058"/>
    </source>
</evidence>
<gene>
    <name evidence="1" type="ORF">ACFQ5X_49285</name>
</gene>
<comment type="caution">
    <text evidence="1">The sequence shown here is derived from an EMBL/GenBank/DDBJ whole genome shotgun (WGS) entry which is preliminary data.</text>
</comment>
<keyword evidence="2" id="KW-1185">Reference proteome</keyword>
<accession>A0ABW3XVU5</accession>
<dbReference type="EMBL" id="JBHTMM010000234">
    <property type="protein sequence ID" value="MFD1313658.1"/>
    <property type="molecule type" value="Genomic_DNA"/>
</dbReference>